<accession>A0A8J3J1B6</accession>
<dbReference type="PANTHER" id="PTHR42059">
    <property type="entry name" value="TNT DOMAIN-CONTAINING PROTEIN"/>
    <property type="match status" value="1"/>
</dbReference>
<evidence type="ECO:0000313" key="3">
    <source>
        <dbReference type="EMBL" id="GID10172.1"/>
    </source>
</evidence>
<evidence type="ECO:0000313" key="4">
    <source>
        <dbReference type="Proteomes" id="UP000612808"/>
    </source>
</evidence>
<evidence type="ECO:0000256" key="1">
    <source>
        <dbReference type="SAM" id="MobiDB-lite"/>
    </source>
</evidence>
<dbReference type="EMBL" id="BOMB01000004">
    <property type="protein sequence ID" value="GID10172.1"/>
    <property type="molecule type" value="Genomic_DNA"/>
</dbReference>
<dbReference type="AlphaFoldDB" id="A0A8J3J1B6"/>
<proteinExistence type="predicted"/>
<dbReference type="PANTHER" id="PTHR42059:SF1">
    <property type="entry name" value="TNT DOMAIN-CONTAINING PROTEIN"/>
    <property type="match status" value="1"/>
</dbReference>
<dbReference type="Proteomes" id="UP000612808">
    <property type="component" value="Unassembled WGS sequence"/>
</dbReference>
<dbReference type="InterPro" id="IPR025331">
    <property type="entry name" value="TNT"/>
</dbReference>
<name>A0A8J3J1B6_9ACTN</name>
<feature type="region of interest" description="Disordered" evidence="1">
    <location>
        <begin position="1"/>
        <end position="35"/>
    </location>
</feature>
<keyword evidence="4" id="KW-1185">Reference proteome</keyword>
<reference evidence="3" key="1">
    <citation type="submission" date="2021-01" db="EMBL/GenBank/DDBJ databases">
        <title>Whole genome shotgun sequence of Actinocatenispora rupis NBRC 107355.</title>
        <authorList>
            <person name="Komaki H."/>
            <person name="Tamura T."/>
        </authorList>
    </citation>
    <scope>NUCLEOTIDE SEQUENCE</scope>
    <source>
        <strain evidence="3">NBRC 107355</strain>
    </source>
</reference>
<feature type="compositionally biased region" description="Low complexity" evidence="1">
    <location>
        <begin position="8"/>
        <end position="19"/>
    </location>
</feature>
<dbReference type="GO" id="GO:0050135">
    <property type="term" value="F:NADP+ nucleosidase activity"/>
    <property type="evidence" value="ECO:0007669"/>
    <property type="project" value="InterPro"/>
</dbReference>
<evidence type="ECO:0000259" key="2">
    <source>
        <dbReference type="Pfam" id="PF14021"/>
    </source>
</evidence>
<organism evidence="3 4">
    <name type="scientific">Actinocatenispora rupis</name>
    <dbReference type="NCBI Taxonomy" id="519421"/>
    <lineage>
        <taxon>Bacteria</taxon>
        <taxon>Bacillati</taxon>
        <taxon>Actinomycetota</taxon>
        <taxon>Actinomycetes</taxon>
        <taxon>Micromonosporales</taxon>
        <taxon>Micromonosporaceae</taxon>
        <taxon>Actinocatenispora</taxon>
    </lineage>
</organism>
<feature type="region of interest" description="Disordered" evidence="1">
    <location>
        <begin position="152"/>
        <end position="179"/>
    </location>
</feature>
<comment type="caution">
    <text evidence="3">The sequence shown here is derived from an EMBL/GenBank/DDBJ whole genome shotgun (WGS) entry which is preliminary data.</text>
</comment>
<feature type="domain" description="TNT" evidence="2">
    <location>
        <begin position="45"/>
        <end position="127"/>
    </location>
</feature>
<sequence length="179" mass="18549">MAVKHAAEAGAEGTGSAAEKLGKEVARSPWPDNDGFMHEPVNTVLKAGARIDGFGHDFGSSVAKEGTALSHRSMRLGAEKAAYSVFEVQSDLEVLGGIAAPAFGQPGGGFQHALPESVKDLLKSGVIPGPDGASYLEFAAGLHRPWPEQARNGIPAPTGCGRPVRAPSRRAGSPWSWVA</sequence>
<gene>
    <name evidence="3" type="ORF">Aru02nite_10610</name>
</gene>
<protein>
    <recommendedName>
        <fullName evidence="2">TNT domain-containing protein</fullName>
    </recommendedName>
</protein>
<dbReference type="Pfam" id="PF14021">
    <property type="entry name" value="TNT"/>
    <property type="match status" value="1"/>
</dbReference>
<dbReference type="InterPro" id="IPR053024">
    <property type="entry name" value="Fungal_surface_NADase"/>
</dbReference>